<proteinExistence type="inferred from homology"/>
<evidence type="ECO:0000259" key="2">
    <source>
        <dbReference type="Pfam" id="PF01458"/>
    </source>
</evidence>
<evidence type="ECO:0000259" key="3">
    <source>
        <dbReference type="Pfam" id="PF19295"/>
    </source>
</evidence>
<accession>A0ABW3V163</accession>
<reference evidence="5" key="1">
    <citation type="journal article" date="2019" name="Int. J. Syst. Evol. Microbiol.">
        <title>The Global Catalogue of Microorganisms (GCM) 10K type strain sequencing project: providing services to taxonomists for standard genome sequencing and annotation.</title>
        <authorList>
            <consortium name="The Broad Institute Genomics Platform"/>
            <consortium name="The Broad Institute Genome Sequencing Center for Infectious Disease"/>
            <person name="Wu L."/>
            <person name="Ma J."/>
        </authorList>
    </citation>
    <scope>NUCLEOTIDE SEQUENCE [LARGE SCALE GENOMIC DNA]</scope>
    <source>
        <strain evidence="5">CCUG 49584</strain>
    </source>
</reference>
<dbReference type="InterPro" id="IPR045595">
    <property type="entry name" value="SufBD_N"/>
</dbReference>
<dbReference type="InterPro" id="IPR037284">
    <property type="entry name" value="SUF_FeS_clus_asmbl_SufBD_sf"/>
</dbReference>
<sequence>MNMNVISQNPASKIRTPAESALLDAFAVRVGDLPGDTEVLSARDNALEALKINGLPSRRVESWHYTDMRTLLRSVAPFDANVTHKAVAPLIDGSAVLTVANGIAQKSVQIEGVRVEAIRDILGQGIAAHTLKIRGDDDTIGQINAAYASDGWGLSIADGTELEQAIELQNLQPSGQSHVRFPAKIGSNVKATIIERQIGGEAETFATSVGHVTIADNSEIVWVIVREHTDLSTQLSQINVTIGENSKLILFVMNAGGKLVRQEVNVDVEGEGSDFQLRTLNLLGGETVTDVTMNVGHLVENTTSTEVVRNVVTDRARGIFQGMIRVAQIAQKTDAKMACNTLLLSDDAEFSAKPELEIFADDVACGHGATVREIEKDHLFYLMARGVPENAARGLLVKAFIAEVIEELENEVLVEKLEDILQGWLEKHA</sequence>
<evidence type="ECO:0000256" key="1">
    <source>
        <dbReference type="ARBA" id="ARBA00043967"/>
    </source>
</evidence>
<dbReference type="Proteomes" id="UP001597263">
    <property type="component" value="Unassembled WGS sequence"/>
</dbReference>
<dbReference type="Pfam" id="PF19295">
    <property type="entry name" value="SufBD_N"/>
    <property type="match status" value="1"/>
</dbReference>
<dbReference type="InterPro" id="IPR000825">
    <property type="entry name" value="SUF_FeS_clus_asmbl_SufBD_core"/>
</dbReference>
<dbReference type="NCBIfam" id="TIGR01981">
    <property type="entry name" value="sufD"/>
    <property type="match status" value="1"/>
</dbReference>
<evidence type="ECO:0000313" key="4">
    <source>
        <dbReference type="EMBL" id="MFD1226913.1"/>
    </source>
</evidence>
<protein>
    <submittedName>
        <fullName evidence="4">Fe-S cluster assembly protein SufD</fullName>
    </submittedName>
</protein>
<comment type="similarity">
    <text evidence="1">Belongs to the iron-sulfur cluster assembly SufBD family.</text>
</comment>
<feature type="domain" description="SUF system FeS cluster assembly SufBD N-terminal" evidence="3">
    <location>
        <begin position="41"/>
        <end position="167"/>
    </location>
</feature>
<keyword evidence="5" id="KW-1185">Reference proteome</keyword>
<gene>
    <name evidence="4" type="primary">sufD</name>
    <name evidence="4" type="ORF">ACFQ35_07090</name>
</gene>
<feature type="domain" description="SUF system FeS cluster assembly SufBD core" evidence="2">
    <location>
        <begin position="180"/>
        <end position="400"/>
    </location>
</feature>
<dbReference type="RefSeq" id="WP_289387317.1">
    <property type="nucleotide sequence ID" value="NZ_JAUCBM010000005.1"/>
</dbReference>
<dbReference type="PANTHER" id="PTHR43575:SF1">
    <property type="entry name" value="PROTEIN ABCI7, CHLOROPLASTIC"/>
    <property type="match status" value="1"/>
</dbReference>
<dbReference type="EMBL" id="JBHTMA010000033">
    <property type="protein sequence ID" value="MFD1226913.1"/>
    <property type="molecule type" value="Genomic_DNA"/>
</dbReference>
<dbReference type="PANTHER" id="PTHR43575">
    <property type="entry name" value="PROTEIN ABCI7, CHLOROPLASTIC"/>
    <property type="match status" value="1"/>
</dbReference>
<dbReference type="SUPFAM" id="SSF101960">
    <property type="entry name" value="Stabilizer of iron transporter SufD"/>
    <property type="match status" value="1"/>
</dbReference>
<name>A0ABW3V163_9HYPH</name>
<dbReference type="Pfam" id="PF01458">
    <property type="entry name" value="SUFBD_core"/>
    <property type="match status" value="1"/>
</dbReference>
<comment type="caution">
    <text evidence="4">The sequence shown here is derived from an EMBL/GenBank/DDBJ whole genome shotgun (WGS) entry which is preliminary data.</text>
</comment>
<organism evidence="4 5">
    <name type="scientific">Pseudochrobactrum kiredjianiae</name>
    <dbReference type="NCBI Taxonomy" id="386305"/>
    <lineage>
        <taxon>Bacteria</taxon>
        <taxon>Pseudomonadati</taxon>
        <taxon>Pseudomonadota</taxon>
        <taxon>Alphaproteobacteria</taxon>
        <taxon>Hyphomicrobiales</taxon>
        <taxon>Brucellaceae</taxon>
        <taxon>Pseudochrobactrum</taxon>
    </lineage>
</organism>
<dbReference type="InterPro" id="IPR011542">
    <property type="entry name" value="SUF_FeS_clus_asmbl_SufD"/>
</dbReference>
<dbReference type="InterPro" id="IPR055346">
    <property type="entry name" value="Fe-S_cluster_assembly_SufBD"/>
</dbReference>
<evidence type="ECO:0000313" key="5">
    <source>
        <dbReference type="Proteomes" id="UP001597263"/>
    </source>
</evidence>